<accession>A0ABN1KBE9</accession>
<proteinExistence type="predicted"/>
<gene>
    <name evidence="2" type="ORF">GCM10009107_44950</name>
</gene>
<protein>
    <recommendedName>
        <fullName evidence="4">DUF3005 domain-containing protein</fullName>
    </recommendedName>
</protein>
<dbReference type="Proteomes" id="UP001500279">
    <property type="component" value="Unassembled WGS sequence"/>
</dbReference>
<evidence type="ECO:0000256" key="1">
    <source>
        <dbReference type="SAM" id="MobiDB-lite"/>
    </source>
</evidence>
<dbReference type="EMBL" id="BAAAEW010000026">
    <property type="protein sequence ID" value="GAA0761309.1"/>
    <property type="molecule type" value="Genomic_DNA"/>
</dbReference>
<name>A0ABN1KBE9_9BURK</name>
<reference evidence="2 3" key="1">
    <citation type="journal article" date="2019" name="Int. J. Syst. Evol. Microbiol.">
        <title>The Global Catalogue of Microorganisms (GCM) 10K type strain sequencing project: providing services to taxonomists for standard genome sequencing and annotation.</title>
        <authorList>
            <consortium name="The Broad Institute Genomics Platform"/>
            <consortium name="The Broad Institute Genome Sequencing Center for Infectious Disease"/>
            <person name="Wu L."/>
            <person name="Ma J."/>
        </authorList>
    </citation>
    <scope>NUCLEOTIDE SEQUENCE [LARGE SCALE GENOMIC DNA]</scope>
    <source>
        <strain evidence="2 3">JCM 15503</strain>
    </source>
</reference>
<comment type="caution">
    <text evidence="2">The sequence shown here is derived from an EMBL/GenBank/DDBJ whole genome shotgun (WGS) entry which is preliminary data.</text>
</comment>
<organism evidence="2 3">
    <name type="scientific">Ideonella azotifigens</name>
    <dbReference type="NCBI Taxonomy" id="513160"/>
    <lineage>
        <taxon>Bacteria</taxon>
        <taxon>Pseudomonadati</taxon>
        <taxon>Pseudomonadota</taxon>
        <taxon>Betaproteobacteria</taxon>
        <taxon>Burkholderiales</taxon>
        <taxon>Sphaerotilaceae</taxon>
        <taxon>Ideonella</taxon>
    </lineage>
</organism>
<feature type="region of interest" description="Disordered" evidence="1">
    <location>
        <begin position="37"/>
        <end position="69"/>
    </location>
</feature>
<sequence length="69" mass="7527">MNSRPNSLLRRLIGLPAGSASHQQDPADMGTAIGMEYTLDQPPLPHHTEPGGARGQTPSRGWFARRHNN</sequence>
<keyword evidence="3" id="KW-1185">Reference proteome</keyword>
<evidence type="ECO:0000313" key="3">
    <source>
        <dbReference type="Proteomes" id="UP001500279"/>
    </source>
</evidence>
<dbReference type="RefSeq" id="WP_141287987.1">
    <property type="nucleotide sequence ID" value="NZ_BAAAEW010000026.1"/>
</dbReference>
<evidence type="ECO:0008006" key="4">
    <source>
        <dbReference type="Google" id="ProtNLM"/>
    </source>
</evidence>
<evidence type="ECO:0000313" key="2">
    <source>
        <dbReference type="EMBL" id="GAA0761309.1"/>
    </source>
</evidence>